<dbReference type="PRINTS" id="PR00359">
    <property type="entry name" value="BP450"/>
</dbReference>
<protein>
    <recommendedName>
        <fullName evidence="5">Cytochrome P450</fullName>
    </recommendedName>
</protein>
<dbReference type="PANTHER" id="PTHR46696:SF1">
    <property type="entry name" value="CYTOCHROME P450 YJIB-RELATED"/>
    <property type="match status" value="1"/>
</dbReference>
<comment type="caution">
    <text evidence="3">The sequence shown here is derived from an EMBL/GenBank/DDBJ whole genome shotgun (WGS) entry which is preliminary data.</text>
</comment>
<name>A0A3N2GPA4_9PSEU</name>
<dbReference type="PANTHER" id="PTHR46696">
    <property type="entry name" value="P450, PUTATIVE (EUROFUNG)-RELATED"/>
    <property type="match status" value="1"/>
</dbReference>
<gene>
    <name evidence="3" type="ORF">EDD35_0323</name>
</gene>
<dbReference type="InterPro" id="IPR017972">
    <property type="entry name" value="Cyt_P450_CS"/>
</dbReference>
<keyword evidence="2" id="KW-0479">Metal-binding</keyword>
<dbReference type="InterPro" id="IPR002397">
    <property type="entry name" value="Cyt_P450_B"/>
</dbReference>
<reference evidence="3 4" key="1">
    <citation type="submission" date="2018-11" db="EMBL/GenBank/DDBJ databases">
        <title>Sequencing the genomes of 1000 actinobacteria strains.</title>
        <authorList>
            <person name="Klenk H.-P."/>
        </authorList>
    </citation>
    <scope>NUCLEOTIDE SEQUENCE [LARGE SCALE GENOMIC DNA]</scope>
    <source>
        <strain evidence="3 4">DSM 44348</strain>
    </source>
</reference>
<dbReference type="GO" id="GO:0020037">
    <property type="term" value="F:heme binding"/>
    <property type="evidence" value="ECO:0007669"/>
    <property type="project" value="InterPro"/>
</dbReference>
<dbReference type="PROSITE" id="PS00086">
    <property type="entry name" value="CYTOCHROME_P450"/>
    <property type="match status" value="1"/>
</dbReference>
<dbReference type="GO" id="GO:0005506">
    <property type="term" value="F:iron ion binding"/>
    <property type="evidence" value="ECO:0007669"/>
    <property type="project" value="InterPro"/>
</dbReference>
<dbReference type="GO" id="GO:0004497">
    <property type="term" value="F:monooxygenase activity"/>
    <property type="evidence" value="ECO:0007669"/>
    <property type="project" value="UniProtKB-KW"/>
</dbReference>
<evidence type="ECO:0000256" key="2">
    <source>
        <dbReference type="RuleBase" id="RU000461"/>
    </source>
</evidence>
<evidence type="ECO:0000313" key="3">
    <source>
        <dbReference type="EMBL" id="ROS38059.1"/>
    </source>
</evidence>
<keyword evidence="2" id="KW-0503">Monooxygenase</keyword>
<keyword evidence="2" id="KW-0408">Iron</keyword>
<dbReference type="SUPFAM" id="SSF48264">
    <property type="entry name" value="Cytochrome P450"/>
    <property type="match status" value="1"/>
</dbReference>
<dbReference type="InterPro" id="IPR036396">
    <property type="entry name" value="Cyt_P450_sf"/>
</dbReference>
<keyword evidence="4" id="KW-1185">Reference proteome</keyword>
<keyword evidence="2" id="KW-0560">Oxidoreductase</keyword>
<evidence type="ECO:0000313" key="4">
    <source>
        <dbReference type="Proteomes" id="UP000274843"/>
    </source>
</evidence>
<dbReference type="Pfam" id="PF00067">
    <property type="entry name" value="p450"/>
    <property type="match status" value="1"/>
</dbReference>
<dbReference type="EMBL" id="RKHY01000001">
    <property type="protein sequence ID" value="ROS38059.1"/>
    <property type="molecule type" value="Genomic_DNA"/>
</dbReference>
<evidence type="ECO:0008006" key="5">
    <source>
        <dbReference type="Google" id="ProtNLM"/>
    </source>
</evidence>
<dbReference type="Proteomes" id="UP000274843">
    <property type="component" value="Unassembled WGS sequence"/>
</dbReference>
<dbReference type="RefSeq" id="WP_123682571.1">
    <property type="nucleotide sequence ID" value="NZ_RKHY01000001.1"/>
</dbReference>
<evidence type="ECO:0000256" key="1">
    <source>
        <dbReference type="ARBA" id="ARBA00010617"/>
    </source>
</evidence>
<keyword evidence="2" id="KW-0349">Heme</keyword>
<accession>A0A3N2GPA4</accession>
<comment type="similarity">
    <text evidence="1 2">Belongs to the cytochrome P450 family.</text>
</comment>
<dbReference type="Gene3D" id="1.10.630.10">
    <property type="entry name" value="Cytochrome P450"/>
    <property type="match status" value="1"/>
</dbReference>
<dbReference type="CDD" id="cd11037">
    <property type="entry name" value="CYP199A2-like"/>
    <property type="match status" value="1"/>
</dbReference>
<dbReference type="AlphaFoldDB" id="A0A3N2GPA4"/>
<proteinExistence type="inferred from homology"/>
<dbReference type="GeneID" id="301841811"/>
<organism evidence="3 4">
    <name type="scientific">Amycolatopsis thermoflava</name>
    <dbReference type="NCBI Taxonomy" id="84480"/>
    <lineage>
        <taxon>Bacteria</taxon>
        <taxon>Bacillati</taxon>
        <taxon>Actinomycetota</taxon>
        <taxon>Actinomycetes</taxon>
        <taxon>Pseudonocardiales</taxon>
        <taxon>Pseudonocardiaceae</taxon>
        <taxon>Amycolatopsis</taxon>
        <taxon>Amycolatopsis methanolica group</taxon>
    </lineage>
</organism>
<sequence>MITDDTDPFAPEVLAEPEPLHAKLRDAGPVVRLSRYDVYALARYEHVHAALVNWQDFSSAAGVGLADFHVEEPWRPPSLLLETDPPRHDAPRRVLSGILGPRALRKLREDWFAAAEDLVERALDTELDVVPALAEAFPLRVFPDAVGIGREGRENLLPYGNFAFNAFGPRNELVTSPAADMPRWSGWVNEQCARDRLTADGFGAAIWAAADRGEITHEQAPLVVRSLLTAGVDTTVHGLAAVLYAFATHPGEWERLREQPRLARAAFDEAVRWQSPVQTFFRTATRDTRVADVTIPAGHKILMFLGAANRDPRRWADPDVFDLSRDPSGHVGFGMGLHQCVGQHVARLEAEALLTALAKRVRRFELLGPGTRHLNNTLRAWQSLPMRLHLTPPRR</sequence>
<dbReference type="GO" id="GO:0016705">
    <property type="term" value="F:oxidoreductase activity, acting on paired donors, with incorporation or reduction of molecular oxygen"/>
    <property type="evidence" value="ECO:0007669"/>
    <property type="project" value="InterPro"/>
</dbReference>
<dbReference type="InterPro" id="IPR001128">
    <property type="entry name" value="Cyt_P450"/>
</dbReference>